<reference evidence="2 3" key="1">
    <citation type="journal article" date="2018" name="Int J Genomics">
        <title>Comparative Genomics Analysis of Plasmid pPV989-94 from a Clinical Isolate of Pantoea vagans PV989.</title>
        <authorList>
            <person name="Xu L."/>
            <person name="Yin M."/>
            <person name="Zhu T."/>
            <person name="Lu J."/>
            <person name="Bao Q."/>
        </authorList>
    </citation>
    <scope>NUCLEOTIDE SEQUENCE [LARGE SCALE GENOMIC DNA]</scope>
    <source>
        <strain evidence="2 3">PV989</strain>
    </source>
</reference>
<feature type="transmembrane region" description="Helical" evidence="1">
    <location>
        <begin position="42"/>
        <end position="64"/>
    </location>
</feature>
<keyword evidence="1" id="KW-1133">Transmembrane helix</keyword>
<dbReference type="EMBL" id="CP028349">
    <property type="protein sequence ID" value="AVV38611.1"/>
    <property type="molecule type" value="Genomic_DNA"/>
</dbReference>
<organism evidence="2 3">
    <name type="scientific">Pantoea vagans</name>
    <dbReference type="NCBI Taxonomy" id="470934"/>
    <lineage>
        <taxon>Bacteria</taxon>
        <taxon>Pseudomonadati</taxon>
        <taxon>Pseudomonadota</taxon>
        <taxon>Gammaproteobacteria</taxon>
        <taxon>Enterobacterales</taxon>
        <taxon>Erwiniaceae</taxon>
        <taxon>Pantoea</taxon>
    </lineage>
</organism>
<keyword evidence="1" id="KW-0472">Membrane</keyword>
<sequence>MVSAYSISFDSYGYCLWGFTFGSFLSPRIYFDLKHSSEKVFFIISCVASVICIVLIVLALVAFFRKQSIFVSRYRLFIYSIVLISIVDCASLLWFHALGYGSRYGYYEDDLLLKQVLASFVHPLFLICVCIPYMEKSKRVEQTFTR</sequence>
<dbReference type="InterPro" id="IPR019690">
    <property type="entry name" value="DUF2569"/>
</dbReference>
<feature type="transmembrane region" description="Helical" evidence="1">
    <location>
        <begin position="12"/>
        <end position="30"/>
    </location>
</feature>
<accession>A0AAN1NSZ0</accession>
<dbReference type="Pfam" id="PF10754">
    <property type="entry name" value="DUF2569"/>
    <property type="match status" value="1"/>
</dbReference>
<feature type="transmembrane region" description="Helical" evidence="1">
    <location>
        <begin position="76"/>
        <end position="96"/>
    </location>
</feature>
<keyword evidence="1" id="KW-0812">Transmembrane</keyword>
<feature type="transmembrane region" description="Helical" evidence="1">
    <location>
        <begin position="116"/>
        <end position="134"/>
    </location>
</feature>
<protein>
    <submittedName>
        <fullName evidence="2">Uncharacterized protein</fullName>
    </submittedName>
</protein>
<evidence type="ECO:0000313" key="3">
    <source>
        <dbReference type="Proteomes" id="UP000241538"/>
    </source>
</evidence>
<evidence type="ECO:0000313" key="2">
    <source>
        <dbReference type="EMBL" id="AVV38611.1"/>
    </source>
</evidence>
<proteinExistence type="predicted"/>
<dbReference type="Proteomes" id="UP000241538">
    <property type="component" value="Chromosome"/>
</dbReference>
<gene>
    <name evidence="2" type="ORF">C9381_16005</name>
</gene>
<dbReference type="AlphaFoldDB" id="A0AAN1NSZ0"/>
<evidence type="ECO:0000256" key="1">
    <source>
        <dbReference type="SAM" id="Phobius"/>
    </source>
</evidence>
<name>A0AAN1NSZ0_9GAMM</name>